<evidence type="ECO:0000259" key="12">
    <source>
        <dbReference type="PROSITE" id="PS50090"/>
    </source>
</evidence>
<evidence type="ECO:0000256" key="4">
    <source>
        <dbReference type="ARBA" id="ARBA00022454"/>
    </source>
</evidence>
<dbReference type="InterPro" id="IPR036390">
    <property type="entry name" value="WH_DNA-bd_sf"/>
</dbReference>
<name>A0AAQ3QCZ3_9LILI</name>
<gene>
    <name evidence="15" type="ORF">Cni_G15091</name>
</gene>
<dbReference type="Gene3D" id="1.10.10.60">
    <property type="entry name" value="Homeodomain-like"/>
    <property type="match status" value="1"/>
</dbReference>
<dbReference type="GO" id="GO:0006334">
    <property type="term" value="P:nucleosome assembly"/>
    <property type="evidence" value="ECO:0007669"/>
    <property type="project" value="InterPro"/>
</dbReference>
<dbReference type="Pfam" id="PF00249">
    <property type="entry name" value="Myb_DNA-binding"/>
    <property type="match status" value="1"/>
</dbReference>
<feature type="domain" description="HTH myb-type" evidence="13">
    <location>
        <begin position="1"/>
        <end position="33"/>
    </location>
</feature>
<keyword evidence="9" id="KW-0804">Transcription</keyword>
<evidence type="ECO:0000256" key="7">
    <source>
        <dbReference type="ARBA" id="ARBA00023054"/>
    </source>
</evidence>
<dbReference type="InterPro" id="IPR044597">
    <property type="entry name" value="SMH1-6"/>
</dbReference>
<organism evidence="15 16">
    <name type="scientific">Canna indica</name>
    <name type="common">Indian-shot</name>
    <dbReference type="NCBI Taxonomy" id="4628"/>
    <lineage>
        <taxon>Eukaryota</taxon>
        <taxon>Viridiplantae</taxon>
        <taxon>Streptophyta</taxon>
        <taxon>Embryophyta</taxon>
        <taxon>Tracheophyta</taxon>
        <taxon>Spermatophyta</taxon>
        <taxon>Magnoliopsida</taxon>
        <taxon>Liliopsida</taxon>
        <taxon>Zingiberales</taxon>
        <taxon>Cannaceae</taxon>
        <taxon>Canna</taxon>
    </lineage>
</organism>
<dbReference type="InterPro" id="IPR017930">
    <property type="entry name" value="Myb_dom"/>
</dbReference>
<evidence type="ECO:0000256" key="2">
    <source>
        <dbReference type="ARBA" id="ARBA00004604"/>
    </source>
</evidence>
<keyword evidence="16" id="KW-1185">Reference proteome</keyword>
<keyword evidence="6" id="KW-0805">Transcription regulation</keyword>
<feature type="domain" description="H15" evidence="14">
    <location>
        <begin position="121"/>
        <end position="189"/>
    </location>
</feature>
<dbReference type="AlphaFoldDB" id="A0AAQ3QCZ3"/>
<accession>A0AAQ3QCZ3</accession>
<feature type="coiled-coil region" evidence="11">
    <location>
        <begin position="246"/>
        <end position="282"/>
    </location>
</feature>
<evidence type="ECO:0000256" key="5">
    <source>
        <dbReference type="ARBA" id="ARBA00022895"/>
    </source>
</evidence>
<dbReference type="InterPro" id="IPR036388">
    <property type="entry name" value="WH-like_DNA-bd_sf"/>
</dbReference>
<dbReference type="CDD" id="cd00073">
    <property type="entry name" value="H15"/>
    <property type="match status" value="1"/>
</dbReference>
<evidence type="ECO:0000256" key="1">
    <source>
        <dbReference type="ARBA" id="ARBA00004574"/>
    </source>
</evidence>
<dbReference type="PANTHER" id="PTHR46267">
    <property type="entry name" value="SINGLE MYB HISTONE 4"/>
    <property type="match status" value="1"/>
</dbReference>
<evidence type="ECO:0000259" key="14">
    <source>
        <dbReference type="PROSITE" id="PS51504"/>
    </source>
</evidence>
<evidence type="ECO:0000256" key="8">
    <source>
        <dbReference type="ARBA" id="ARBA00023125"/>
    </source>
</evidence>
<dbReference type="Gene3D" id="1.10.10.10">
    <property type="entry name" value="Winged helix-like DNA-binding domain superfamily/Winged helix DNA-binding domain"/>
    <property type="match status" value="1"/>
</dbReference>
<dbReference type="EMBL" id="CP136893">
    <property type="protein sequence ID" value="WOL06359.1"/>
    <property type="molecule type" value="Genomic_DNA"/>
</dbReference>
<dbReference type="InterPro" id="IPR009057">
    <property type="entry name" value="Homeodomain-like_sf"/>
</dbReference>
<dbReference type="GO" id="GO:0003691">
    <property type="term" value="F:double-stranded telomeric DNA binding"/>
    <property type="evidence" value="ECO:0007669"/>
    <property type="project" value="InterPro"/>
</dbReference>
<dbReference type="SMART" id="SM00717">
    <property type="entry name" value="SANT"/>
    <property type="match status" value="1"/>
</dbReference>
<proteinExistence type="predicted"/>
<evidence type="ECO:0000256" key="11">
    <source>
        <dbReference type="SAM" id="Coils"/>
    </source>
</evidence>
<keyword evidence="4" id="KW-0158">Chromosome</keyword>
<evidence type="ECO:0000256" key="9">
    <source>
        <dbReference type="ARBA" id="ARBA00023163"/>
    </source>
</evidence>
<dbReference type="FunFam" id="1.10.10.10:FF:000937">
    <property type="entry name" value="Telomere repeat-binding factor 1"/>
    <property type="match status" value="1"/>
</dbReference>
<evidence type="ECO:0000313" key="16">
    <source>
        <dbReference type="Proteomes" id="UP001327560"/>
    </source>
</evidence>
<dbReference type="FunFam" id="1.10.10.60:FF:000168">
    <property type="entry name" value="Telomere repeat-binding factor 1"/>
    <property type="match status" value="1"/>
</dbReference>
<evidence type="ECO:0000313" key="15">
    <source>
        <dbReference type="EMBL" id="WOL06359.1"/>
    </source>
</evidence>
<dbReference type="GO" id="GO:0000781">
    <property type="term" value="C:chromosome, telomeric region"/>
    <property type="evidence" value="ECO:0007669"/>
    <property type="project" value="UniProtKB-SubCell"/>
</dbReference>
<dbReference type="PROSITE" id="PS50090">
    <property type="entry name" value="MYB_LIKE"/>
    <property type="match status" value="1"/>
</dbReference>
<keyword evidence="10" id="KW-0539">Nucleus</keyword>
<evidence type="ECO:0000256" key="10">
    <source>
        <dbReference type="ARBA" id="ARBA00023242"/>
    </source>
</evidence>
<evidence type="ECO:0000259" key="13">
    <source>
        <dbReference type="PROSITE" id="PS51294"/>
    </source>
</evidence>
<dbReference type="PROSITE" id="PS51504">
    <property type="entry name" value="H15"/>
    <property type="match status" value="1"/>
</dbReference>
<dbReference type="InterPro" id="IPR005818">
    <property type="entry name" value="Histone_H1/H5_H15"/>
</dbReference>
<keyword evidence="8" id="KW-0238">DNA-binding</keyword>
<evidence type="ECO:0000256" key="3">
    <source>
        <dbReference type="ARBA" id="ARBA00011414"/>
    </source>
</evidence>
<dbReference type="PANTHER" id="PTHR46267:SF8">
    <property type="entry name" value="TELOMERE REPEAT-BINDING FACTOR 1"/>
    <property type="match status" value="1"/>
</dbReference>
<dbReference type="InterPro" id="IPR001005">
    <property type="entry name" value="SANT/Myb"/>
</dbReference>
<dbReference type="SUPFAM" id="SSF46689">
    <property type="entry name" value="Homeodomain-like"/>
    <property type="match status" value="1"/>
</dbReference>
<protein>
    <submittedName>
        <fullName evidence="15">Single myb histone 6</fullName>
    </submittedName>
</protein>
<dbReference type="GO" id="GO:0005730">
    <property type="term" value="C:nucleolus"/>
    <property type="evidence" value="ECO:0007669"/>
    <property type="project" value="UniProtKB-SubCell"/>
</dbReference>
<dbReference type="SMART" id="SM00526">
    <property type="entry name" value="H15"/>
    <property type="match status" value="1"/>
</dbReference>
<dbReference type="Proteomes" id="UP001327560">
    <property type="component" value="Chromosome 4"/>
</dbReference>
<dbReference type="Pfam" id="PF00538">
    <property type="entry name" value="Linker_histone"/>
    <property type="match status" value="1"/>
</dbReference>
<dbReference type="SUPFAM" id="SSF46785">
    <property type="entry name" value="Winged helix' DNA-binding domain"/>
    <property type="match status" value="1"/>
</dbReference>
<reference evidence="15 16" key="1">
    <citation type="submission" date="2023-10" db="EMBL/GenBank/DDBJ databases">
        <title>Chromosome-scale genome assembly provides insights into flower coloration mechanisms of Canna indica.</title>
        <authorList>
            <person name="Li C."/>
        </authorList>
    </citation>
    <scope>NUCLEOTIDE SEQUENCE [LARGE SCALE GENOMIC DNA]</scope>
    <source>
        <tissue evidence="15">Flower</tissue>
    </source>
</reference>
<dbReference type="CDD" id="cd11660">
    <property type="entry name" value="SANT_TRF"/>
    <property type="match status" value="1"/>
</dbReference>
<evidence type="ECO:0000256" key="6">
    <source>
        <dbReference type="ARBA" id="ARBA00023015"/>
    </source>
</evidence>
<keyword evidence="7 11" id="KW-0175">Coiled coil</keyword>
<comment type="subcellular location">
    <subcellularLocation>
        <location evidence="1">Chromosome</location>
        <location evidence="1">Telomere</location>
    </subcellularLocation>
    <subcellularLocation>
        <location evidence="2">Nucleus</location>
        <location evidence="2">Nucleolus</location>
    </subcellularLocation>
</comment>
<keyword evidence="5" id="KW-0779">Telomere</keyword>
<dbReference type="PROSITE" id="PS51294">
    <property type="entry name" value="HTH_MYB"/>
    <property type="match status" value="1"/>
</dbReference>
<comment type="subunit">
    <text evidence="3">Forms a homodimer and heterodimers.</text>
</comment>
<dbReference type="GO" id="GO:0000786">
    <property type="term" value="C:nucleosome"/>
    <property type="evidence" value="ECO:0007669"/>
    <property type="project" value="InterPro"/>
</dbReference>
<feature type="domain" description="Myb-like" evidence="12">
    <location>
        <begin position="5"/>
        <end position="57"/>
    </location>
</feature>
<sequence>MGAPKQKWTAEEEAALKAGVVKHGAGKWRTILKDPEFSGVLCLRSNVDLKDKWRNLSVTANGWGSREKARVALKRSRQISKHDNISKTVSTVVEDVDDDIIETKPLATNSDNLHITGQKRSFSRLDNLIVEAITNLKEPTGSNKTAIALYIEDQYWPPPDFAQLLSAKLKALTASGRLIKVKRKYRIAPASAFPKVKTSKPLCPDGRQSEPSKIVRDDFKPLSRSQVDAELARMRTMTAQEAAAAAAQAVSQAEAATAEAEAAAKEAEAAEADAEAAQAFAEAVKLTMKNRNTSNLIVRD</sequence>